<sequence>MIDDILVSSDEEYGDSSSEDERPSMSELPDTLTYRFPKEIMVFEDVDDNAVHHGQRQLQIYIKQCSDKLCAFASYGTTRMCCLIHTPVNEADIEDFVAGVSVKVNGAPYVSETSLRDLLQYIIPSNVLERTFLAVRFAVYSDGGAIVPIALMTAMFALSASAIQVKGIVTAATVLCEPDGNLTIDPTKDLEQKCRDRIPGYAYVTAMKIMKDDHVRFLNSLSVYQLKVV</sequence>
<dbReference type="Gene3D" id="3.30.230.70">
    <property type="entry name" value="GHMP Kinase, N-terminal domain"/>
    <property type="match status" value="1"/>
</dbReference>
<dbReference type="Proteomes" id="UP000887578">
    <property type="component" value="Unplaced"/>
</dbReference>
<dbReference type="WBParaSite" id="PDA_v2.g6534.t1">
    <property type="protein sequence ID" value="PDA_v2.g6534.t1"/>
    <property type="gene ID" value="PDA_v2.g6534"/>
</dbReference>
<reference evidence="3" key="1">
    <citation type="submission" date="2022-11" db="UniProtKB">
        <authorList>
            <consortium name="WormBaseParasite"/>
        </authorList>
    </citation>
    <scope>IDENTIFICATION</scope>
</reference>
<feature type="compositionally biased region" description="Acidic residues" evidence="1">
    <location>
        <begin position="1"/>
        <end position="18"/>
    </location>
</feature>
<organism evidence="2 3">
    <name type="scientific">Panagrolaimus davidi</name>
    <dbReference type="NCBI Taxonomy" id="227884"/>
    <lineage>
        <taxon>Eukaryota</taxon>
        <taxon>Metazoa</taxon>
        <taxon>Ecdysozoa</taxon>
        <taxon>Nematoda</taxon>
        <taxon>Chromadorea</taxon>
        <taxon>Rhabditida</taxon>
        <taxon>Tylenchina</taxon>
        <taxon>Panagrolaimomorpha</taxon>
        <taxon>Panagrolaimoidea</taxon>
        <taxon>Panagrolaimidae</taxon>
        <taxon>Panagrolaimus</taxon>
    </lineage>
</organism>
<evidence type="ECO:0000256" key="1">
    <source>
        <dbReference type="SAM" id="MobiDB-lite"/>
    </source>
</evidence>
<evidence type="ECO:0000313" key="3">
    <source>
        <dbReference type="WBParaSite" id="PDA_v2.g6534.t1"/>
    </source>
</evidence>
<keyword evidence="2" id="KW-1185">Reference proteome</keyword>
<proteinExistence type="predicted"/>
<feature type="region of interest" description="Disordered" evidence="1">
    <location>
        <begin position="1"/>
        <end position="28"/>
    </location>
</feature>
<evidence type="ECO:0000313" key="2">
    <source>
        <dbReference type="Proteomes" id="UP000887578"/>
    </source>
</evidence>
<dbReference type="AlphaFoldDB" id="A0A914QSN6"/>
<dbReference type="InterPro" id="IPR027408">
    <property type="entry name" value="PNPase/RNase_PH_dom_sf"/>
</dbReference>
<name>A0A914QSN6_9BILA</name>
<accession>A0A914QSN6</accession>
<protein>
    <submittedName>
        <fullName evidence="3">Exoribonuclease phosphorolytic domain-containing protein</fullName>
    </submittedName>
</protein>